<comment type="caution">
    <text evidence="2">The sequence shown here is derived from an EMBL/GenBank/DDBJ whole genome shotgun (WGS) entry which is preliminary data.</text>
</comment>
<gene>
    <name evidence="2" type="ORF">XAT740_LOCUS45372</name>
</gene>
<dbReference type="AlphaFoldDB" id="A0A815Z3Z2"/>
<protein>
    <submittedName>
        <fullName evidence="2">Uncharacterized protein</fullName>
    </submittedName>
</protein>
<sequence>MDNFQISYNYFKTAFELKSVPFPKELANILEPPAAIITTTQSSSNSTAVNMHDDDDQDNTEDHSLDDSSNSNYSEEYDYPPAPVSVTPASAKGLQENVLDNNNDIQCRRELYKDLYQLVLTKRKQKRLTKKNNETYEWPPIIKQIIRCRYPGDIRDYACYKQVTVSFTLDSFIDLFSEN</sequence>
<feature type="region of interest" description="Disordered" evidence="1">
    <location>
        <begin position="40"/>
        <end position="88"/>
    </location>
</feature>
<evidence type="ECO:0000313" key="2">
    <source>
        <dbReference type="EMBL" id="CAF1579784.1"/>
    </source>
</evidence>
<dbReference type="Proteomes" id="UP000663828">
    <property type="component" value="Unassembled WGS sequence"/>
</dbReference>
<keyword evidence="3" id="KW-1185">Reference proteome</keyword>
<accession>A0A815Z3Z2</accession>
<evidence type="ECO:0000256" key="1">
    <source>
        <dbReference type="SAM" id="MobiDB-lite"/>
    </source>
</evidence>
<reference evidence="2" key="1">
    <citation type="submission" date="2021-02" db="EMBL/GenBank/DDBJ databases">
        <authorList>
            <person name="Nowell W R."/>
        </authorList>
    </citation>
    <scope>NUCLEOTIDE SEQUENCE</scope>
</reference>
<organism evidence="2 3">
    <name type="scientific">Adineta ricciae</name>
    <name type="common">Rotifer</name>
    <dbReference type="NCBI Taxonomy" id="249248"/>
    <lineage>
        <taxon>Eukaryota</taxon>
        <taxon>Metazoa</taxon>
        <taxon>Spiralia</taxon>
        <taxon>Gnathifera</taxon>
        <taxon>Rotifera</taxon>
        <taxon>Eurotatoria</taxon>
        <taxon>Bdelloidea</taxon>
        <taxon>Adinetida</taxon>
        <taxon>Adinetidae</taxon>
        <taxon>Adineta</taxon>
    </lineage>
</organism>
<proteinExistence type="predicted"/>
<dbReference type="EMBL" id="CAJNOR010005912">
    <property type="protein sequence ID" value="CAF1579784.1"/>
    <property type="molecule type" value="Genomic_DNA"/>
</dbReference>
<evidence type="ECO:0000313" key="3">
    <source>
        <dbReference type="Proteomes" id="UP000663828"/>
    </source>
</evidence>
<name>A0A815Z3Z2_ADIRI</name>